<gene>
    <name evidence="1" type="ORF">IKC_06243</name>
</gene>
<dbReference type="EMBL" id="AHFK01000108">
    <property type="protein sequence ID" value="EOQ01466.1"/>
    <property type="molecule type" value="Genomic_DNA"/>
</dbReference>
<dbReference type="AlphaFoldDB" id="A0A9W5VPH8"/>
<name>A0A9W5VPH8_BACCE</name>
<reference evidence="1 2" key="1">
    <citation type="submission" date="2012-12" db="EMBL/GenBank/DDBJ databases">
        <title>The Genome Sequence of Bacillus cereus VD184.</title>
        <authorList>
            <consortium name="The Broad Institute Genome Sequencing Platform"/>
            <consortium name="The Broad Institute Genome Sequencing Center for Infectious Disease"/>
            <person name="Feldgarden M."/>
            <person name="Van der Auwera G.A."/>
            <person name="Mahillon J."/>
            <person name="Duprez V."/>
            <person name="Timmery S."/>
            <person name="Mattelet C."/>
            <person name="Dierick K."/>
            <person name="Sun M."/>
            <person name="Yu Z."/>
            <person name="Zhu L."/>
            <person name="Hu X."/>
            <person name="Shank E.B."/>
            <person name="Swiecicka I."/>
            <person name="Hansen B.M."/>
            <person name="Andrup L."/>
            <person name="Walker B."/>
            <person name="Young S.K."/>
            <person name="Zeng Q."/>
            <person name="Gargeya S."/>
            <person name="Fitzgerald M."/>
            <person name="Haas B."/>
            <person name="Abouelleil A."/>
            <person name="Alvarado L."/>
            <person name="Arachchi H.M."/>
            <person name="Berlin A.M."/>
            <person name="Chapman S.B."/>
            <person name="Dewar J."/>
            <person name="Goldberg J."/>
            <person name="Griggs A."/>
            <person name="Gujja S."/>
            <person name="Hansen M."/>
            <person name="Howarth C."/>
            <person name="Imamovic A."/>
            <person name="Larimer J."/>
            <person name="McCowan C."/>
            <person name="Murphy C."/>
            <person name="Neiman D."/>
            <person name="Pearson M."/>
            <person name="Priest M."/>
            <person name="Roberts A."/>
            <person name="Saif S."/>
            <person name="Shea T."/>
            <person name="Sisk P."/>
            <person name="Sykes S."/>
            <person name="Wortman J."/>
            <person name="Nusbaum C."/>
            <person name="Birren B."/>
        </authorList>
    </citation>
    <scope>NUCLEOTIDE SEQUENCE [LARGE SCALE GENOMIC DNA]</scope>
    <source>
        <strain evidence="1 2">VD184</strain>
    </source>
</reference>
<proteinExistence type="predicted"/>
<evidence type="ECO:0000313" key="2">
    <source>
        <dbReference type="Proteomes" id="UP000014028"/>
    </source>
</evidence>
<dbReference type="Proteomes" id="UP000014028">
    <property type="component" value="Unassembled WGS sequence"/>
</dbReference>
<protein>
    <submittedName>
        <fullName evidence="1">Uncharacterized protein</fullName>
    </submittedName>
</protein>
<organism evidence="1 2">
    <name type="scientific">Bacillus cereus VD184</name>
    <dbReference type="NCBI Taxonomy" id="1053242"/>
    <lineage>
        <taxon>Bacteria</taxon>
        <taxon>Bacillati</taxon>
        <taxon>Bacillota</taxon>
        <taxon>Bacilli</taxon>
        <taxon>Bacillales</taxon>
        <taxon>Bacillaceae</taxon>
        <taxon>Bacillus</taxon>
        <taxon>Bacillus cereus group</taxon>
    </lineage>
</organism>
<sequence>MTLNTSGMELGGCEMEKEEIIQFFLDTVVEFEPEKLEEYIAEIKKNSHPSS</sequence>
<comment type="caution">
    <text evidence="1">The sequence shown here is derived from an EMBL/GenBank/DDBJ whole genome shotgun (WGS) entry which is preliminary data.</text>
</comment>
<accession>A0A9W5VPH8</accession>
<evidence type="ECO:0000313" key="1">
    <source>
        <dbReference type="EMBL" id="EOQ01466.1"/>
    </source>
</evidence>